<dbReference type="CDD" id="cd00063">
    <property type="entry name" value="FN3"/>
    <property type="match status" value="1"/>
</dbReference>
<dbReference type="Proteomes" id="UP001209878">
    <property type="component" value="Unassembled WGS sequence"/>
</dbReference>
<dbReference type="Gene3D" id="3.50.4.10">
    <property type="entry name" value="Hepatocyte Growth Factor"/>
    <property type="match status" value="1"/>
</dbReference>
<evidence type="ECO:0000313" key="3">
    <source>
        <dbReference type="EMBL" id="KAK2165039.1"/>
    </source>
</evidence>
<protein>
    <recommendedName>
        <fullName evidence="2">Apple domain-containing protein</fullName>
    </recommendedName>
</protein>
<evidence type="ECO:0000256" key="1">
    <source>
        <dbReference type="SAM" id="MobiDB-lite"/>
    </source>
</evidence>
<dbReference type="InterPro" id="IPR011055">
    <property type="entry name" value="Dup_hybrid_motif"/>
</dbReference>
<dbReference type="SUPFAM" id="SSF57414">
    <property type="entry name" value="Hairpin loop containing domain-like"/>
    <property type="match status" value="1"/>
</dbReference>
<dbReference type="Gene3D" id="2.70.70.10">
    <property type="entry name" value="Glucose Permease (Domain IIA)"/>
    <property type="match status" value="1"/>
</dbReference>
<comment type="caution">
    <text evidence="3">The sequence shown here is derived from an EMBL/GenBank/DDBJ whole genome shotgun (WGS) entry which is preliminary data.</text>
</comment>
<dbReference type="EMBL" id="JAODUO010001383">
    <property type="protein sequence ID" value="KAK2165039.1"/>
    <property type="molecule type" value="Genomic_DNA"/>
</dbReference>
<dbReference type="InterPro" id="IPR003609">
    <property type="entry name" value="Pan_app"/>
</dbReference>
<dbReference type="Gene3D" id="2.60.40.10">
    <property type="entry name" value="Immunoglobulins"/>
    <property type="match status" value="1"/>
</dbReference>
<evidence type="ECO:0000313" key="4">
    <source>
        <dbReference type="Proteomes" id="UP001209878"/>
    </source>
</evidence>
<dbReference type="InterPro" id="IPR003961">
    <property type="entry name" value="FN3_dom"/>
</dbReference>
<dbReference type="InterPro" id="IPR036116">
    <property type="entry name" value="FN3_sf"/>
</dbReference>
<evidence type="ECO:0000259" key="2">
    <source>
        <dbReference type="Pfam" id="PF00024"/>
    </source>
</evidence>
<reference evidence="3" key="1">
    <citation type="journal article" date="2023" name="Mol. Biol. Evol.">
        <title>Third-Generation Sequencing Reveals the Adaptive Role of the Epigenome in Three Deep-Sea Polychaetes.</title>
        <authorList>
            <person name="Perez M."/>
            <person name="Aroh O."/>
            <person name="Sun Y."/>
            <person name="Lan Y."/>
            <person name="Juniper S.K."/>
            <person name="Young C.R."/>
            <person name="Angers B."/>
            <person name="Qian P.Y."/>
        </authorList>
    </citation>
    <scope>NUCLEOTIDE SEQUENCE</scope>
    <source>
        <strain evidence="3">R07B-5</strain>
    </source>
</reference>
<name>A0AAD9NF92_RIDPI</name>
<sequence length="2188" mass="240492">MKTSALEEIKKVLEEELEEPLRLLKQLLEPFQQAYDFFIQTVKNIKEAWRVIRNGYQTARTLLEEIFGPKMHEDWPRKLLESSSCGDGFWESDGKGHYANKGIMLEVSVGQPIVAPYGGKLEKTGPREVTITVNEMKSVKATISNVDLNVDETEASLPFTQVAAGEILGQGITPTWCRDPHVHVALVKIDKGTVVDPTSYLRKRKMPPPRWVQECDLYTLRWLDETVSQGKILGEPDQSDTTPPIDGTTEYLNVDVMEDTDRKKRGTSELIDKINDFAKSLGLPDLTKLKDVFNFNMNSITLNKILGYLDYVGLSTMKTKIINILKEIEKRTNHQSCINPETMDVAGLKQALVTRGQATSGARQTLINRYLSSDPQCFDIGSRVGPNVYCRFDKSCTSVSCCVDLKLFIYRHTLTAFVRYDPCDLELTIGVNTWTGSFKVFEHDFKECMSPIVIMSEAKIEIGVCVTNVILPLLTRPADTPSVDEMLNMKIGDVIKLVDVSGVDEKQMTELVEDLREAFKQWLTKQINDLVVKIFANDFERFDICMTGPVVGFGPYFVPILDYPPIVIFLGPVPVWFRFGVDGFYGAKFTCRLCLMSMKLTPKIVPRLGCRGWGSATASIWLVEAELRLDGYILSTSFPVTITVEFKKFPIEVRARMDLNLIAVRLELRGILTFRFCIYIPWKGKKCWTKRYNKLLWTYQTDPINKELWNYNDAEPDKTPPDFGWYNNAKCGNCEEDSSTVDNGDDTSASQRKRRAIGPSGTGCHVAQIAGRDYTEPAFTIELGVADDRSEVELSYCVGTFSGGCDVVDNEPLGGETSVVVRTLVHSIHLYFSVKAQNSMGLSAVTSCELPTYDMTLPEGRITPDFRSTSHRELLQGSALALDDSVIRTHQISAGYGKGSHGAQIADWQSVDSVKATSRVDTGSDPLGLRVLEHFTAPREGRLVAPPVETTRYQFAAACARHCLSLPDTVCRSFNYDYDYDSATAGVCELMNRVEERTIHVRQSGRFHHFERRGIGHVTYARFTHLRLAHNTTIYLNYYLRNILGYTNIISSSGVLVDLTPPAPGMIKNEASDSFTHDSCSNYVPTLWRQRCAPETNHPTHRTIVDGEGSLTIFNGHEPGVDNKYTRANRMITANWDGIHDHETGMLMYTWAVGTSPCGDDIVTHNDPHEHIASASEWTNVGLAFPLNLPDGKYYVTVRGINDIEFGPLALSVCHAQPFAIDTTPPIIYEVYDLAYDEDSFLISFRMNATDPVSGIKVGEVGLGRSRRDTYLLPWTTVQNYSHVEHKFRVPDGVPAWVKMRVTNNVELRAVGHSAKAIIVDISPPLPGLVYDGNDQGGDIAFQSSSARYCASWHDFRDPESGISKYLFDLGTTPGSADVVANIAMPYTVTSHCVDGLQLQHKRVYYSSVTAFNGAISEKNVSVSSDGVYVDVTPPLKGIVKDGNDPNSDEIYSSEPSTVSSAWREFSDPESGIKRYSVDVYKTSAGSNSKESIIYATVKVDPSVNSMVRHHFHLHHGDFVRVDVTATNKAESSTSVTSNGVKIDLTEPKMSQLVDGGDLSDDMQYTDSSTSLTASWSFVDPESGIDHYKISAHELHGGKWTRIYPISTHWKIVPGNATTWTTDEALTLKIGALYKTQVSAVNGAGLTAAHYTNGVLVDPTPPQMIFVHAGVLSGESEELLDGYVIHNDENGIIASWSASDVESGIGEYLVGIGTKKGTTDLLEFRSMGISKDGYINKVTLALTDALTNIPLYYITVKSRNGAGKESSVLSSSPIKVVSGDVAGVVRDGPDIGVDIDYQLDVSTVTVTFGGYESQRDGVSRYEWAIGSAPRLDDVMPYSDIDLVTDDGGPMGMLGIGGSGKGQGQLPLSAAVKYYTTVRAVTGAGNVLESASDGILVDVTAPVAGITSLGGKTLNRTDARTESTEVLYQKEADSYTVGWDVDDRESGVSGVWFRMGTYLGAGNIHPKTWIGNATILPNNLVKPHVDGQPNIVTLDATNGVDLPTTVVSRAVTFDKTAPLPGSVICPESVQGGDSLECSWIGFIEKESEVSYYTFGVGTTEGDDSVYASPHLEAGTCLHRAKVFFWKSSTFKDDGSDGVDEPETAGDISTVTTPSSMLSTIDLRYFECGAASLVISIADHRLGLVAAVECDTVISSTLTSASASMGTCHSSSCAMQKLFRWTSEWVMQGL</sequence>
<dbReference type="InterPro" id="IPR013783">
    <property type="entry name" value="Ig-like_fold"/>
</dbReference>
<proteinExistence type="predicted"/>
<accession>A0AAD9NF92</accession>
<organism evidence="3 4">
    <name type="scientific">Ridgeia piscesae</name>
    <name type="common">Tubeworm</name>
    <dbReference type="NCBI Taxonomy" id="27915"/>
    <lineage>
        <taxon>Eukaryota</taxon>
        <taxon>Metazoa</taxon>
        <taxon>Spiralia</taxon>
        <taxon>Lophotrochozoa</taxon>
        <taxon>Annelida</taxon>
        <taxon>Polychaeta</taxon>
        <taxon>Sedentaria</taxon>
        <taxon>Canalipalpata</taxon>
        <taxon>Sabellida</taxon>
        <taxon>Siboglinidae</taxon>
        <taxon>Ridgeia</taxon>
    </lineage>
</organism>
<gene>
    <name evidence="3" type="ORF">NP493_1368g00012</name>
</gene>
<dbReference type="PANTHER" id="PTHR16897:SF2">
    <property type="entry name" value="OS03G0226600 PROTEIN"/>
    <property type="match status" value="1"/>
</dbReference>
<dbReference type="SUPFAM" id="SSF49265">
    <property type="entry name" value="Fibronectin type III"/>
    <property type="match status" value="1"/>
</dbReference>
<feature type="domain" description="Apple" evidence="2">
    <location>
        <begin position="942"/>
        <end position="1012"/>
    </location>
</feature>
<feature type="compositionally biased region" description="Acidic residues" evidence="1">
    <location>
        <begin position="736"/>
        <end position="745"/>
    </location>
</feature>
<feature type="region of interest" description="Disordered" evidence="1">
    <location>
        <begin position="736"/>
        <end position="761"/>
    </location>
</feature>
<dbReference type="Pfam" id="PF00024">
    <property type="entry name" value="PAN_1"/>
    <property type="match status" value="1"/>
</dbReference>
<dbReference type="PANTHER" id="PTHR16897">
    <property type="entry name" value="OS10G0105400 PROTEIN"/>
    <property type="match status" value="1"/>
</dbReference>
<keyword evidence="4" id="KW-1185">Reference proteome</keyword>